<comment type="similarity">
    <text evidence="3">Belongs to the class-I pyridoxal-phosphate-dependent aminotransferase family.</text>
</comment>
<evidence type="ECO:0000313" key="13">
    <source>
        <dbReference type="Proteomes" id="UP000049855"/>
    </source>
</evidence>
<evidence type="ECO:0000256" key="6">
    <source>
        <dbReference type="ARBA" id="ARBA00022679"/>
    </source>
</evidence>
<evidence type="ECO:0000256" key="2">
    <source>
        <dbReference type="ARBA" id="ARBA00005384"/>
    </source>
</evidence>
<dbReference type="GO" id="GO:0004069">
    <property type="term" value="F:L-aspartate:2-oxoglutarate aminotransferase activity"/>
    <property type="evidence" value="ECO:0007669"/>
    <property type="project" value="UniProtKB-EC"/>
</dbReference>
<dbReference type="CDD" id="cd00609">
    <property type="entry name" value="AAT_like"/>
    <property type="match status" value="1"/>
</dbReference>
<dbReference type="CDD" id="cd07377">
    <property type="entry name" value="WHTH_GntR"/>
    <property type="match status" value="1"/>
</dbReference>
<dbReference type="PRINTS" id="PR00035">
    <property type="entry name" value="HTHGNTR"/>
</dbReference>
<dbReference type="Proteomes" id="UP000049855">
    <property type="component" value="Unassembled WGS sequence"/>
</dbReference>
<evidence type="ECO:0000256" key="1">
    <source>
        <dbReference type="ARBA" id="ARBA00001933"/>
    </source>
</evidence>
<dbReference type="InterPro" id="IPR036390">
    <property type="entry name" value="WH_DNA-bd_sf"/>
</dbReference>
<feature type="domain" description="HTH gntR-type" evidence="11">
    <location>
        <begin position="18"/>
        <end position="86"/>
    </location>
</feature>
<evidence type="ECO:0000256" key="7">
    <source>
        <dbReference type="ARBA" id="ARBA00022898"/>
    </source>
</evidence>
<keyword evidence="10" id="KW-0804">Transcription</keyword>
<dbReference type="GO" id="GO:0003677">
    <property type="term" value="F:DNA binding"/>
    <property type="evidence" value="ECO:0007669"/>
    <property type="project" value="UniProtKB-KW"/>
</dbReference>
<proteinExistence type="inferred from homology"/>
<accession>A0A0U1KZ91</accession>
<evidence type="ECO:0000256" key="9">
    <source>
        <dbReference type="ARBA" id="ARBA00023125"/>
    </source>
</evidence>
<dbReference type="Gene3D" id="3.40.640.10">
    <property type="entry name" value="Type I PLP-dependent aspartate aminotransferase-like (Major domain)"/>
    <property type="match status" value="1"/>
</dbReference>
<dbReference type="FunFam" id="3.40.640.10:FF:000053">
    <property type="entry name" value="Aminotransferase, class I"/>
    <property type="match status" value="1"/>
</dbReference>
<sequence length="503" mass="55903">MDITKMLSGVRIDPKASAPIYLQIANSLAAKIKECTLPVGTKLLPERELAGLLEVSRTTIINAYRLLEERGLVSTRIGSGTYVANSNAADQQTNDMPWGQLFSPHYKSPLSSLLRSLVATPTADETISFAAGMPDPALYDLKIIEKALINGNSGLEAVDYGHIPTEGYPPFRRALATWQTSQGIRATPDNILIVSGSQQGLYLIVKALIEPRDYVIVESPTYLGAIQVLEAAGARILCLPQASSLDFGMLEDFLIRYRPKLFYTIPTFQNPTGQVMSLHHRQELIRIAARYRLAIVEDDPYSQLYYGQQPPPSLKSLDTYGGVIYLGTFSKILFPGLRTGWINATPQVINRLAQEKQYVDLHSNNLSQIILHNCLEQNHLATHLSFVRGEYKKRRDTLAGAIRQYCSTNLDFELPEGGFYLWCNVRSPASLPELLRRSAAAGVTFVPGEAFYLNNTEIRQIRLCFVTHSEDRLKEGIRRLAKLLTSGAANTVFPSRTAGRPFI</sequence>
<dbReference type="InterPro" id="IPR051446">
    <property type="entry name" value="HTH_trans_reg/aminotransferase"/>
</dbReference>
<dbReference type="SUPFAM" id="SSF46785">
    <property type="entry name" value="Winged helix' DNA-binding domain"/>
    <property type="match status" value="1"/>
</dbReference>
<dbReference type="PANTHER" id="PTHR46577:SF2">
    <property type="entry name" value="TRANSCRIPTIONAL REGULATORY PROTEIN"/>
    <property type="match status" value="1"/>
</dbReference>
<dbReference type="PROSITE" id="PS50949">
    <property type="entry name" value="HTH_GNTR"/>
    <property type="match status" value="1"/>
</dbReference>
<dbReference type="InterPro" id="IPR015422">
    <property type="entry name" value="PyrdxlP-dep_Trfase_small"/>
</dbReference>
<dbReference type="PANTHER" id="PTHR46577">
    <property type="entry name" value="HTH-TYPE TRANSCRIPTIONAL REGULATORY PROTEIN GABR"/>
    <property type="match status" value="1"/>
</dbReference>
<keyword evidence="7" id="KW-0663">Pyridoxal phosphate</keyword>
<dbReference type="InterPro" id="IPR004839">
    <property type="entry name" value="Aminotransferase_I/II_large"/>
</dbReference>
<dbReference type="InterPro" id="IPR000524">
    <property type="entry name" value="Tscrpt_reg_HTH_GntR"/>
</dbReference>
<evidence type="ECO:0000256" key="5">
    <source>
        <dbReference type="ARBA" id="ARBA00022576"/>
    </source>
</evidence>
<dbReference type="RefSeq" id="WP_021168429.1">
    <property type="nucleotide sequence ID" value="NZ_CTRP01000011.1"/>
</dbReference>
<dbReference type="InterPro" id="IPR036388">
    <property type="entry name" value="WH-like_DNA-bd_sf"/>
</dbReference>
<evidence type="ECO:0000259" key="11">
    <source>
        <dbReference type="PROSITE" id="PS50949"/>
    </source>
</evidence>
<dbReference type="GO" id="GO:0030170">
    <property type="term" value="F:pyridoxal phosphate binding"/>
    <property type="evidence" value="ECO:0007669"/>
    <property type="project" value="InterPro"/>
</dbReference>
<reference evidence="13" key="1">
    <citation type="submission" date="2015-03" db="EMBL/GenBank/DDBJ databases">
        <authorList>
            <person name="Nijsse Bart"/>
        </authorList>
    </citation>
    <scope>NUCLEOTIDE SEQUENCE [LARGE SCALE GENOMIC DNA]</scope>
</reference>
<dbReference type="EMBL" id="CTRP01000011">
    <property type="protein sequence ID" value="CQR72740.1"/>
    <property type="molecule type" value="Genomic_DNA"/>
</dbReference>
<dbReference type="GO" id="GO:0003700">
    <property type="term" value="F:DNA-binding transcription factor activity"/>
    <property type="evidence" value="ECO:0007669"/>
    <property type="project" value="InterPro"/>
</dbReference>
<evidence type="ECO:0000256" key="4">
    <source>
        <dbReference type="ARBA" id="ARBA00011738"/>
    </source>
</evidence>
<comment type="similarity">
    <text evidence="2">In the C-terminal section; belongs to the class-I pyridoxal-phosphate-dependent aminotransferase family.</text>
</comment>
<evidence type="ECO:0000256" key="3">
    <source>
        <dbReference type="ARBA" id="ARBA00007441"/>
    </source>
</evidence>
<protein>
    <submittedName>
        <fullName evidence="12">Transcriptional regulator, GntR family domain / Aspartate aminotransferase</fullName>
        <ecNumber evidence="12">2.6.1.1</ecNumber>
    </submittedName>
</protein>
<organism evidence="12 13">
    <name type="scientific">Sporomusa ovata</name>
    <dbReference type="NCBI Taxonomy" id="2378"/>
    <lineage>
        <taxon>Bacteria</taxon>
        <taxon>Bacillati</taxon>
        <taxon>Bacillota</taxon>
        <taxon>Negativicutes</taxon>
        <taxon>Selenomonadales</taxon>
        <taxon>Sporomusaceae</taxon>
        <taxon>Sporomusa</taxon>
    </lineage>
</organism>
<dbReference type="InterPro" id="IPR015421">
    <property type="entry name" value="PyrdxlP-dep_Trfase_major"/>
</dbReference>
<keyword evidence="9" id="KW-0238">DNA-binding</keyword>
<keyword evidence="13" id="KW-1185">Reference proteome</keyword>
<dbReference type="Gene3D" id="1.10.10.10">
    <property type="entry name" value="Winged helix-like DNA-binding domain superfamily/Winged helix DNA-binding domain"/>
    <property type="match status" value="1"/>
</dbReference>
<keyword evidence="6 12" id="KW-0808">Transferase</keyword>
<dbReference type="AlphaFoldDB" id="A0A0U1KZ91"/>
<dbReference type="EC" id="2.6.1.1" evidence="12"/>
<evidence type="ECO:0000256" key="8">
    <source>
        <dbReference type="ARBA" id="ARBA00023015"/>
    </source>
</evidence>
<name>A0A0U1KZ91_9FIRM</name>
<dbReference type="InterPro" id="IPR015424">
    <property type="entry name" value="PyrdxlP-dep_Trfase"/>
</dbReference>
<dbReference type="Pfam" id="PF00392">
    <property type="entry name" value="GntR"/>
    <property type="match status" value="1"/>
</dbReference>
<comment type="cofactor">
    <cofactor evidence="1">
        <name>pyridoxal 5'-phosphate</name>
        <dbReference type="ChEBI" id="CHEBI:597326"/>
    </cofactor>
</comment>
<dbReference type="SMART" id="SM00345">
    <property type="entry name" value="HTH_GNTR"/>
    <property type="match status" value="1"/>
</dbReference>
<evidence type="ECO:0000313" key="12">
    <source>
        <dbReference type="EMBL" id="CQR72740.1"/>
    </source>
</evidence>
<gene>
    <name evidence="12" type="ORF">SpAn4DRAFT_3200</name>
</gene>
<keyword evidence="5 12" id="KW-0032">Aminotransferase</keyword>
<evidence type="ECO:0000256" key="10">
    <source>
        <dbReference type="ARBA" id="ARBA00023163"/>
    </source>
</evidence>
<keyword evidence="8" id="KW-0805">Transcription regulation</keyword>
<dbReference type="SUPFAM" id="SSF53383">
    <property type="entry name" value="PLP-dependent transferases"/>
    <property type="match status" value="1"/>
</dbReference>
<dbReference type="Gene3D" id="3.90.1150.10">
    <property type="entry name" value="Aspartate Aminotransferase, domain 1"/>
    <property type="match status" value="1"/>
</dbReference>
<dbReference type="Pfam" id="PF00155">
    <property type="entry name" value="Aminotran_1_2"/>
    <property type="match status" value="1"/>
</dbReference>
<comment type="subunit">
    <text evidence="4">Homodimer.</text>
</comment>